<evidence type="ECO:0000313" key="2">
    <source>
        <dbReference type="EMBL" id="JAT15831.1"/>
    </source>
</evidence>
<gene>
    <name evidence="3" type="ORF">g.47113</name>
    <name evidence="2" type="ORF">g.47116</name>
</gene>
<sequence>MPAVVVDPPPQRSEAMWLALKAHIIRERQKKKQEQEADAEVERQRKERERQQKQDKMTLGETREQISQLEQRLQQLKEEKHQLFLQLKKVLNEDDNRRRQLVKESNDVMEMYGYPGVALGNPQLFLQQNIQLPNRNPLYKVPASHTLLPAGTLKRRRSPSPANYPQYGTYKPATSQATYQKVEDRSRGHEYVRAVLWNKPYGLTESSQYGPFYTTSTTMSYSAAPTQAQTVYTYGGPQFQASSSSSAPPAQSSETANPTPKHHYMAQQRPHNPSYLHVTIDAKQPFPEENFYSTAQIRPATHVPLHGGVIPIQQPPQGAKTGGITSGYPIRPPASAPTSSTPHSVYVSQPSSGSRLVYSQSVTTQPTGITNIRYSVPPMQRET</sequence>
<proteinExistence type="predicted"/>
<reference evidence="2" key="1">
    <citation type="submission" date="2015-11" db="EMBL/GenBank/DDBJ databases">
        <title>De novo transcriptome assembly of four potential Pierce s Disease insect vectors from Arizona vineyards.</title>
        <authorList>
            <person name="Tassone E.E."/>
        </authorList>
    </citation>
    <scope>NUCLEOTIDE SEQUENCE</scope>
</reference>
<dbReference type="Pfam" id="PF15991">
    <property type="entry name" value="G_path_suppress"/>
    <property type="match status" value="1"/>
</dbReference>
<name>A0A1B6KWR2_9HEMI</name>
<dbReference type="GO" id="GO:0006357">
    <property type="term" value="P:regulation of transcription by RNA polymerase II"/>
    <property type="evidence" value="ECO:0007669"/>
    <property type="project" value="TreeGrafter"/>
</dbReference>
<protein>
    <recommendedName>
        <fullName evidence="4">G protein pathway suppressor 2</fullName>
    </recommendedName>
</protein>
<dbReference type="PANTHER" id="PTHR22654">
    <property type="entry name" value="G PROTEIN PATHWAY SUPPRESSOR 2"/>
    <property type="match status" value="1"/>
</dbReference>
<feature type="compositionally biased region" description="Low complexity" evidence="1">
    <location>
        <begin position="239"/>
        <end position="253"/>
    </location>
</feature>
<evidence type="ECO:0008006" key="4">
    <source>
        <dbReference type="Google" id="ProtNLM"/>
    </source>
</evidence>
<evidence type="ECO:0000313" key="3">
    <source>
        <dbReference type="EMBL" id="JAT22853.1"/>
    </source>
</evidence>
<dbReference type="AlphaFoldDB" id="A0A1B6KWR2"/>
<accession>A0A1B6KWR2</accession>
<dbReference type="GO" id="GO:0003712">
    <property type="term" value="F:transcription coregulator activity"/>
    <property type="evidence" value="ECO:0007669"/>
    <property type="project" value="TreeGrafter"/>
</dbReference>
<dbReference type="GO" id="GO:0005667">
    <property type="term" value="C:transcription regulator complex"/>
    <property type="evidence" value="ECO:0007669"/>
    <property type="project" value="TreeGrafter"/>
</dbReference>
<dbReference type="EMBL" id="GEBQ01024146">
    <property type="protein sequence ID" value="JAT15831.1"/>
    <property type="molecule type" value="Transcribed_RNA"/>
</dbReference>
<evidence type="ECO:0000256" key="1">
    <source>
        <dbReference type="SAM" id="MobiDB-lite"/>
    </source>
</evidence>
<dbReference type="EMBL" id="GEBQ01017124">
    <property type="protein sequence ID" value="JAT22853.1"/>
    <property type="molecule type" value="Transcribed_RNA"/>
</dbReference>
<dbReference type="InterPro" id="IPR026094">
    <property type="entry name" value="GPS2"/>
</dbReference>
<dbReference type="PANTHER" id="PTHR22654:SF2">
    <property type="entry name" value="G PROTEIN PATHWAY SUPPRESSOR 2"/>
    <property type="match status" value="1"/>
</dbReference>
<feature type="region of interest" description="Disordered" evidence="1">
    <location>
        <begin position="28"/>
        <end position="63"/>
    </location>
</feature>
<organism evidence="2">
    <name type="scientific">Graphocephala atropunctata</name>
    <dbReference type="NCBI Taxonomy" id="36148"/>
    <lineage>
        <taxon>Eukaryota</taxon>
        <taxon>Metazoa</taxon>
        <taxon>Ecdysozoa</taxon>
        <taxon>Arthropoda</taxon>
        <taxon>Hexapoda</taxon>
        <taxon>Insecta</taxon>
        <taxon>Pterygota</taxon>
        <taxon>Neoptera</taxon>
        <taxon>Paraneoptera</taxon>
        <taxon>Hemiptera</taxon>
        <taxon>Auchenorrhyncha</taxon>
        <taxon>Membracoidea</taxon>
        <taxon>Cicadellidae</taxon>
        <taxon>Cicadellinae</taxon>
        <taxon>Cicadellini</taxon>
        <taxon>Graphocephala</taxon>
    </lineage>
</organism>
<feature type="region of interest" description="Disordered" evidence="1">
    <location>
        <begin position="315"/>
        <end position="348"/>
    </location>
</feature>
<feature type="region of interest" description="Disordered" evidence="1">
    <location>
        <begin position="239"/>
        <end position="268"/>
    </location>
</feature>